<dbReference type="SUPFAM" id="SSF141868">
    <property type="entry name" value="EAL domain-like"/>
    <property type="match status" value="1"/>
</dbReference>
<evidence type="ECO:0000256" key="10">
    <source>
        <dbReference type="PROSITE-ProRule" id="PRU00169"/>
    </source>
</evidence>
<dbReference type="RefSeq" id="WP_183359008.1">
    <property type="nucleotide sequence ID" value="NZ_BLXZ01000001.1"/>
</dbReference>
<name>A0A6V8N3M1_9BACT</name>
<dbReference type="CDD" id="cd01948">
    <property type="entry name" value="EAL"/>
    <property type="match status" value="1"/>
</dbReference>
<dbReference type="FunFam" id="2.10.70.100:FF:000001">
    <property type="entry name" value="Sensory transduction histidine kinase"/>
    <property type="match status" value="1"/>
</dbReference>
<dbReference type="Pfam" id="PF00990">
    <property type="entry name" value="GGDEF"/>
    <property type="match status" value="1"/>
</dbReference>
<dbReference type="CDD" id="cd00130">
    <property type="entry name" value="PAS"/>
    <property type="match status" value="1"/>
</dbReference>
<dbReference type="Gene3D" id="2.10.70.100">
    <property type="match status" value="1"/>
</dbReference>
<evidence type="ECO:0000259" key="11">
    <source>
        <dbReference type="PROSITE" id="PS50110"/>
    </source>
</evidence>
<dbReference type="InterPro" id="IPR000160">
    <property type="entry name" value="GGDEF_dom"/>
</dbReference>
<evidence type="ECO:0000256" key="2">
    <source>
        <dbReference type="ARBA" id="ARBA00022475"/>
    </source>
</evidence>
<dbReference type="SUPFAM" id="SSF55073">
    <property type="entry name" value="Nucleotide cyclase"/>
    <property type="match status" value="1"/>
</dbReference>
<dbReference type="InterPro" id="IPR052155">
    <property type="entry name" value="Biofilm_reg_signaling"/>
</dbReference>
<feature type="domain" description="PAC" evidence="12">
    <location>
        <begin position="215"/>
        <end position="267"/>
    </location>
</feature>
<evidence type="ECO:0000259" key="14">
    <source>
        <dbReference type="PROSITE" id="PS50887"/>
    </source>
</evidence>
<dbReference type="PROSITE" id="PS50113">
    <property type="entry name" value="PAC"/>
    <property type="match status" value="1"/>
</dbReference>
<keyword evidence="10" id="KW-0597">Phosphoprotein</keyword>
<comment type="subcellular location">
    <subcellularLocation>
        <location evidence="1">Cell inner membrane</location>
        <topology evidence="1">Multi-pass membrane protein</topology>
    </subcellularLocation>
</comment>
<dbReference type="EMBL" id="BLXZ01000001">
    <property type="protein sequence ID" value="GFO66467.1"/>
    <property type="molecule type" value="Genomic_DNA"/>
</dbReference>
<keyword evidence="8" id="KW-1133">Transmembrane helix</keyword>
<keyword evidence="6" id="KW-0677">Repeat</keyword>
<evidence type="ECO:0000256" key="4">
    <source>
        <dbReference type="ARBA" id="ARBA00022679"/>
    </source>
</evidence>
<dbReference type="InterPro" id="IPR029787">
    <property type="entry name" value="Nucleotide_cyclase"/>
</dbReference>
<dbReference type="GO" id="GO:0000166">
    <property type="term" value="F:nucleotide binding"/>
    <property type="evidence" value="ECO:0007669"/>
    <property type="project" value="UniProtKB-KW"/>
</dbReference>
<dbReference type="Gene3D" id="3.30.450.20">
    <property type="entry name" value="PAS domain"/>
    <property type="match status" value="1"/>
</dbReference>
<evidence type="ECO:0000313" key="16">
    <source>
        <dbReference type="Proteomes" id="UP000587586"/>
    </source>
</evidence>
<dbReference type="InterPro" id="IPR011006">
    <property type="entry name" value="CheY-like_superfamily"/>
</dbReference>
<dbReference type="NCBIfam" id="TIGR00229">
    <property type="entry name" value="sensory_box"/>
    <property type="match status" value="1"/>
</dbReference>
<dbReference type="FunFam" id="3.30.70.270:FF:000001">
    <property type="entry name" value="Diguanylate cyclase domain protein"/>
    <property type="match status" value="1"/>
</dbReference>
<dbReference type="PROSITE" id="PS50883">
    <property type="entry name" value="EAL"/>
    <property type="match status" value="1"/>
</dbReference>
<accession>A0A6V8N3M1</accession>
<dbReference type="InterPro" id="IPR001789">
    <property type="entry name" value="Sig_transdc_resp-reg_receiver"/>
</dbReference>
<dbReference type="SMART" id="SM00086">
    <property type="entry name" value="PAC"/>
    <property type="match status" value="1"/>
</dbReference>
<dbReference type="Gene3D" id="3.40.50.2300">
    <property type="match status" value="1"/>
</dbReference>
<dbReference type="Pfam" id="PF00563">
    <property type="entry name" value="EAL"/>
    <property type="match status" value="1"/>
</dbReference>
<evidence type="ECO:0000313" key="15">
    <source>
        <dbReference type="EMBL" id="GFO66467.1"/>
    </source>
</evidence>
<keyword evidence="3" id="KW-0997">Cell inner membrane</keyword>
<protein>
    <submittedName>
        <fullName evidence="15">Two-component system response regulator</fullName>
    </submittedName>
</protein>
<dbReference type="Pfam" id="PF00072">
    <property type="entry name" value="Response_reg"/>
    <property type="match status" value="1"/>
</dbReference>
<feature type="domain" description="Response regulatory" evidence="11">
    <location>
        <begin position="12"/>
        <end position="128"/>
    </location>
</feature>
<evidence type="ECO:0000256" key="1">
    <source>
        <dbReference type="ARBA" id="ARBA00004429"/>
    </source>
</evidence>
<dbReference type="InterPro" id="IPR001610">
    <property type="entry name" value="PAC"/>
</dbReference>
<dbReference type="InterPro" id="IPR035965">
    <property type="entry name" value="PAS-like_dom_sf"/>
</dbReference>
<evidence type="ECO:0000256" key="3">
    <source>
        <dbReference type="ARBA" id="ARBA00022519"/>
    </source>
</evidence>
<dbReference type="SMART" id="SM00448">
    <property type="entry name" value="REC"/>
    <property type="match status" value="1"/>
</dbReference>
<feature type="domain" description="EAL" evidence="13">
    <location>
        <begin position="453"/>
        <end position="707"/>
    </location>
</feature>
<dbReference type="NCBIfam" id="TIGR00254">
    <property type="entry name" value="GGDEF"/>
    <property type="match status" value="1"/>
</dbReference>
<dbReference type="InterPro" id="IPR013655">
    <property type="entry name" value="PAS_fold_3"/>
</dbReference>
<evidence type="ECO:0000256" key="6">
    <source>
        <dbReference type="ARBA" id="ARBA00022737"/>
    </source>
</evidence>
<keyword evidence="16" id="KW-1185">Reference proteome</keyword>
<dbReference type="PROSITE" id="PS50887">
    <property type="entry name" value="GGDEF"/>
    <property type="match status" value="1"/>
</dbReference>
<dbReference type="AlphaFoldDB" id="A0A6V8N3M1"/>
<keyword evidence="4" id="KW-0808">Transferase</keyword>
<dbReference type="Gene3D" id="3.30.70.270">
    <property type="match status" value="1"/>
</dbReference>
<dbReference type="GO" id="GO:0000160">
    <property type="term" value="P:phosphorelay signal transduction system"/>
    <property type="evidence" value="ECO:0007669"/>
    <property type="project" value="InterPro"/>
</dbReference>
<gene>
    <name evidence="15" type="ORF">GMLC_00460</name>
</gene>
<dbReference type="SUPFAM" id="SSF55785">
    <property type="entry name" value="PYP-like sensor domain (PAS domain)"/>
    <property type="match status" value="1"/>
</dbReference>
<dbReference type="InterPro" id="IPR043128">
    <property type="entry name" value="Rev_trsase/Diguanyl_cyclase"/>
</dbReference>
<reference evidence="16" key="1">
    <citation type="submission" date="2020-06" db="EMBL/GenBank/DDBJ databases">
        <title>Draft genomic sequecing of Geomonas sp. Red745.</title>
        <authorList>
            <person name="Itoh H."/>
            <person name="Xu Z.X."/>
            <person name="Ushijima N."/>
            <person name="Masuda Y."/>
            <person name="Shiratori Y."/>
            <person name="Senoo K."/>
        </authorList>
    </citation>
    <scope>NUCLEOTIDE SEQUENCE [LARGE SCALE GENOMIC DNA]</scope>
    <source>
        <strain evidence="16">Red745</strain>
    </source>
</reference>
<keyword evidence="5" id="KW-0812">Transmembrane</keyword>
<dbReference type="GO" id="GO:0005886">
    <property type="term" value="C:plasma membrane"/>
    <property type="evidence" value="ECO:0007669"/>
    <property type="project" value="UniProtKB-SubCell"/>
</dbReference>
<keyword evidence="9" id="KW-0472">Membrane</keyword>
<sequence length="715" mass="79956">MIRTSEDDVLGTVLIVDDDFAVRLLARETLEQAGCIVFDNCDGVGVLLQCEELEPDLIILDVFLPQLDGFSICQEIRALPGAKNIPILMMTGLDDVSSIHHAYQAGATDFITKPFNWPILAYRVRYLLRNSLMFQSLDRSQRSLNYAQKIAGLGSWEWDITTDKLEWSEAVYRIFHIDPVGFDGTYHAFLNSVHPLDKEVVNAALETAITYRKPYSIDHQILLPNGEERYVHTEAEVRYDKSGRPCQLSGTVQDITERRNDEERIRRLAFYDSLTGLPNRVFFKENLERALVRAERRQCRVATMFLDLDRFKWINDTLGHAVGDQLLQEFAARLSATLRSSDLVARANLSDASHALARLGGDEFTVILDDLDQAQEAALVARRILEAVRKPFVLEGQEVSLTVSIGISIYPDDGEDIVTLIKNADTAMYYAKERGKNTFQFYTHAMTQSACLHLMLETQLRRALERDEFTLAYQPIVDLATGKINRLEALLRWHNQELGDVPPATFIPLAEETGVIKAIDAWVLRQALNQLKRWQEAGHGELRIAVNLSGQALVHQNLADRVAALLEETGVAAHSLELELTEGVLMRNSSAPLESLKRLKELGLTLAIDDFGTSHSSLSALRRFHLDTLKIDRSFITDLPGDQDSAAIVRALVGLAGNMRMAVVAVGIETAEQLAFLRELGCGLLQGFLFSRPLTPLEVAELLARGPMVPPDIAT</sequence>
<evidence type="ECO:0000259" key="12">
    <source>
        <dbReference type="PROSITE" id="PS50113"/>
    </source>
</evidence>
<dbReference type="GO" id="GO:0016740">
    <property type="term" value="F:transferase activity"/>
    <property type="evidence" value="ECO:0007669"/>
    <property type="project" value="UniProtKB-KW"/>
</dbReference>
<evidence type="ECO:0000256" key="9">
    <source>
        <dbReference type="ARBA" id="ARBA00023136"/>
    </source>
</evidence>
<dbReference type="InterPro" id="IPR000014">
    <property type="entry name" value="PAS"/>
</dbReference>
<keyword evidence="7" id="KW-0547">Nucleotide-binding</keyword>
<dbReference type="CDD" id="cd01949">
    <property type="entry name" value="GGDEF"/>
    <property type="match status" value="1"/>
</dbReference>
<evidence type="ECO:0000256" key="8">
    <source>
        <dbReference type="ARBA" id="ARBA00022989"/>
    </source>
</evidence>
<comment type="caution">
    <text evidence="15">The sequence shown here is derived from an EMBL/GenBank/DDBJ whole genome shotgun (WGS) entry which is preliminary data.</text>
</comment>
<dbReference type="PANTHER" id="PTHR44757">
    <property type="entry name" value="DIGUANYLATE CYCLASE DGCP"/>
    <property type="match status" value="1"/>
</dbReference>
<dbReference type="SMART" id="SM00052">
    <property type="entry name" value="EAL"/>
    <property type="match status" value="1"/>
</dbReference>
<dbReference type="PROSITE" id="PS50110">
    <property type="entry name" value="RESPONSE_REGULATORY"/>
    <property type="match status" value="1"/>
</dbReference>
<dbReference type="Pfam" id="PF08447">
    <property type="entry name" value="PAS_3"/>
    <property type="match status" value="1"/>
</dbReference>
<organism evidence="15 16">
    <name type="scientific">Geomonas limicola</name>
    <dbReference type="NCBI Taxonomy" id="2740186"/>
    <lineage>
        <taxon>Bacteria</taxon>
        <taxon>Pseudomonadati</taxon>
        <taxon>Thermodesulfobacteriota</taxon>
        <taxon>Desulfuromonadia</taxon>
        <taxon>Geobacterales</taxon>
        <taxon>Geobacteraceae</taxon>
        <taxon>Geomonas</taxon>
    </lineage>
</organism>
<feature type="domain" description="GGDEF" evidence="14">
    <location>
        <begin position="299"/>
        <end position="444"/>
    </location>
</feature>
<keyword evidence="2" id="KW-1003">Cell membrane</keyword>
<proteinExistence type="predicted"/>
<evidence type="ECO:0000259" key="13">
    <source>
        <dbReference type="PROSITE" id="PS50883"/>
    </source>
</evidence>
<dbReference type="InterPro" id="IPR001633">
    <property type="entry name" value="EAL_dom"/>
</dbReference>
<evidence type="ECO:0000256" key="5">
    <source>
        <dbReference type="ARBA" id="ARBA00022692"/>
    </source>
</evidence>
<dbReference type="PANTHER" id="PTHR44757:SF2">
    <property type="entry name" value="BIOFILM ARCHITECTURE MAINTENANCE PROTEIN MBAA"/>
    <property type="match status" value="1"/>
</dbReference>
<dbReference type="SMART" id="SM00267">
    <property type="entry name" value="GGDEF"/>
    <property type="match status" value="1"/>
</dbReference>
<dbReference type="Proteomes" id="UP000587586">
    <property type="component" value="Unassembled WGS sequence"/>
</dbReference>
<dbReference type="InterPro" id="IPR000700">
    <property type="entry name" value="PAS-assoc_C"/>
</dbReference>
<dbReference type="Gene3D" id="3.20.20.450">
    <property type="entry name" value="EAL domain"/>
    <property type="match status" value="1"/>
</dbReference>
<feature type="modified residue" description="4-aspartylphosphate" evidence="10">
    <location>
        <position position="61"/>
    </location>
</feature>
<evidence type="ECO:0000256" key="7">
    <source>
        <dbReference type="ARBA" id="ARBA00022741"/>
    </source>
</evidence>
<dbReference type="SUPFAM" id="SSF52172">
    <property type="entry name" value="CheY-like"/>
    <property type="match status" value="1"/>
</dbReference>
<dbReference type="InterPro" id="IPR035919">
    <property type="entry name" value="EAL_sf"/>
</dbReference>